<evidence type="ECO:0000256" key="13">
    <source>
        <dbReference type="ARBA" id="ARBA00023237"/>
    </source>
</evidence>
<comment type="similarity">
    <text evidence="2">Belongs to the BexD/CtrA/VexA family.</text>
</comment>
<evidence type="ECO:0000313" key="17">
    <source>
        <dbReference type="EMBL" id="OQX90422.1"/>
    </source>
</evidence>
<keyword evidence="5" id="KW-0762">Sugar transport</keyword>
<evidence type="ECO:0000256" key="2">
    <source>
        <dbReference type="ARBA" id="ARBA00009450"/>
    </source>
</evidence>
<evidence type="ECO:0000256" key="7">
    <source>
        <dbReference type="ARBA" id="ARBA00022729"/>
    </source>
</evidence>
<keyword evidence="13" id="KW-0998">Cell outer membrane</keyword>
<evidence type="ECO:0000256" key="6">
    <source>
        <dbReference type="ARBA" id="ARBA00022692"/>
    </source>
</evidence>
<dbReference type="Gene3D" id="3.10.560.10">
    <property type="entry name" value="Outer membrane lipoprotein wza domain like"/>
    <property type="match status" value="1"/>
</dbReference>
<keyword evidence="12" id="KW-0564">Palmitate</keyword>
<name>A0A1W9S199_9BACT</name>
<keyword evidence="11" id="KW-0472">Membrane</keyword>
<evidence type="ECO:0000313" key="18">
    <source>
        <dbReference type="Proteomes" id="UP000192611"/>
    </source>
</evidence>
<keyword evidence="8" id="KW-0625">Polysaccharide transport</keyword>
<evidence type="ECO:0000256" key="4">
    <source>
        <dbReference type="ARBA" id="ARBA00022452"/>
    </source>
</evidence>
<dbReference type="PANTHER" id="PTHR33619:SF3">
    <property type="entry name" value="POLYSACCHARIDE EXPORT PROTEIN GFCE-RELATED"/>
    <property type="match status" value="1"/>
</dbReference>
<dbReference type="GO" id="GO:0009279">
    <property type="term" value="C:cell outer membrane"/>
    <property type="evidence" value="ECO:0007669"/>
    <property type="project" value="UniProtKB-SubCell"/>
</dbReference>
<proteinExistence type="inferred from homology"/>
<evidence type="ECO:0000256" key="11">
    <source>
        <dbReference type="ARBA" id="ARBA00023136"/>
    </source>
</evidence>
<evidence type="ECO:0000256" key="5">
    <source>
        <dbReference type="ARBA" id="ARBA00022597"/>
    </source>
</evidence>
<dbReference type="InterPro" id="IPR054765">
    <property type="entry name" value="SLBB_dom"/>
</dbReference>
<dbReference type="Proteomes" id="UP000192611">
    <property type="component" value="Unassembled WGS sequence"/>
</dbReference>
<dbReference type="GO" id="GO:0015288">
    <property type="term" value="F:porin activity"/>
    <property type="evidence" value="ECO:0007669"/>
    <property type="project" value="UniProtKB-KW"/>
</dbReference>
<evidence type="ECO:0000256" key="14">
    <source>
        <dbReference type="ARBA" id="ARBA00023288"/>
    </source>
</evidence>
<comment type="subcellular location">
    <subcellularLocation>
        <location evidence="1">Cell outer membrane</location>
        <topology evidence="1">Multi-pass membrane protein</topology>
    </subcellularLocation>
</comment>
<dbReference type="GO" id="GO:0046930">
    <property type="term" value="C:pore complex"/>
    <property type="evidence" value="ECO:0007669"/>
    <property type="project" value="UniProtKB-KW"/>
</dbReference>
<feature type="domain" description="SLBB" evidence="16">
    <location>
        <begin position="102"/>
        <end position="181"/>
    </location>
</feature>
<evidence type="ECO:0000256" key="9">
    <source>
        <dbReference type="ARBA" id="ARBA00023065"/>
    </source>
</evidence>
<gene>
    <name evidence="17" type="ORF">B6D57_03230</name>
</gene>
<organism evidence="17 18">
    <name type="scientific">Candidatus Coatesbacteria bacterium 4484_99</name>
    <dbReference type="NCBI Taxonomy" id="1970774"/>
    <lineage>
        <taxon>Bacteria</taxon>
        <taxon>Candidatus Coatesiibacteriota</taxon>
    </lineage>
</organism>
<evidence type="ECO:0000259" key="16">
    <source>
        <dbReference type="Pfam" id="PF22461"/>
    </source>
</evidence>
<dbReference type="InterPro" id="IPR049712">
    <property type="entry name" value="Poly_export"/>
</dbReference>
<dbReference type="PANTHER" id="PTHR33619">
    <property type="entry name" value="POLYSACCHARIDE EXPORT PROTEIN GFCE-RELATED"/>
    <property type="match status" value="1"/>
</dbReference>
<dbReference type="InterPro" id="IPR003715">
    <property type="entry name" value="Poly_export_N"/>
</dbReference>
<evidence type="ECO:0000256" key="12">
    <source>
        <dbReference type="ARBA" id="ARBA00023139"/>
    </source>
</evidence>
<evidence type="ECO:0000259" key="15">
    <source>
        <dbReference type="Pfam" id="PF02563"/>
    </source>
</evidence>
<keyword evidence="7" id="KW-0732">Signal</keyword>
<dbReference type="EMBL" id="NATQ01000056">
    <property type="protein sequence ID" value="OQX90422.1"/>
    <property type="molecule type" value="Genomic_DNA"/>
</dbReference>
<dbReference type="GO" id="GO:0006811">
    <property type="term" value="P:monoatomic ion transport"/>
    <property type="evidence" value="ECO:0007669"/>
    <property type="project" value="UniProtKB-KW"/>
</dbReference>
<protein>
    <submittedName>
        <fullName evidence="17">Uncharacterized protein</fullName>
    </submittedName>
</protein>
<dbReference type="Pfam" id="PF02563">
    <property type="entry name" value="Poly_export"/>
    <property type="match status" value="1"/>
</dbReference>
<dbReference type="Pfam" id="PF22461">
    <property type="entry name" value="SLBB_2"/>
    <property type="match status" value="1"/>
</dbReference>
<keyword evidence="9" id="KW-0406">Ion transport</keyword>
<feature type="domain" description="Polysaccharide export protein N-terminal" evidence="15">
    <location>
        <begin position="24"/>
        <end position="94"/>
    </location>
</feature>
<keyword evidence="6" id="KW-0812">Transmembrane</keyword>
<keyword evidence="4" id="KW-1134">Transmembrane beta strand</keyword>
<evidence type="ECO:0000256" key="3">
    <source>
        <dbReference type="ARBA" id="ARBA00022448"/>
    </source>
</evidence>
<keyword evidence="3" id="KW-0813">Transport</keyword>
<evidence type="ECO:0000256" key="10">
    <source>
        <dbReference type="ARBA" id="ARBA00023114"/>
    </source>
</evidence>
<sequence length="214" mass="24220">MKHVKLLTVFTLLISSYTVVFGLQYVIGPDDVLEIKLWGEPEIDDQWVVSENGNIDFPLLGRTKVAGLTVEEVVDKLNDGLSRYYKNPQVMIKIVEYGNCEIYVLGEVKSPGVYHYQREATAMEAILMADGFTRNANKSSTLVIRNVDESPEAIKVDMDKVLRDGMLALNVELRPGDVVYVPERFISNVNQFISDITPSLLAFIRANSIYRLQW</sequence>
<keyword evidence="14" id="KW-0449">Lipoprotein</keyword>
<comment type="caution">
    <text evidence="17">The sequence shown here is derived from an EMBL/GenBank/DDBJ whole genome shotgun (WGS) entry which is preliminary data.</text>
</comment>
<evidence type="ECO:0000256" key="1">
    <source>
        <dbReference type="ARBA" id="ARBA00004571"/>
    </source>
</evidence>
<reference evidence="18" key="1">
    <citation type="submission" date="2017-03" db="EMBL/GenBank/DDBJ databases">
        <title>Novel pathways for hydrocarbon cycling and metabolic interdependencies in hydrothermal sediment communities.</title>
        <authorList>
            <person name="Dombrowski N."/>
            <person name="Seitz K."/>
            <person name="Teske A."/>
            <person name="Baker B."/>
        </authorList>
    </citation>
    <scope>NUCLEOTIDE SEQUENCE [LARGE SCALE GENOMIC DNA]</scope>
</reference>
<dbReference type="Gene3D" id="3.30.1950.10">
    <property type="entry name" value="wza like domain"/>
    <property type="match status" value="1"/>
</dbReference>
<evidence type="ECO:0000256" key="8">
    <source>
        <dbReference type="ARBA" id="ARBA00023047"/>
    </source>
</evidence>
<keyword evidence="10" id="KW-0626">Porin</keyword>
<accession>A0A1W9S199</accession>
<dbReference type="AlphaFoldDB" id="A0A1W9S199"/>
<dbReference type="GO" id="GO:0015159">
    <property type="term" value="F:polysaccharide transmembrane transporter activity"/>
    <property type="evidence" value="ECO:0007669"/>
    <property type="project" value="InterPro"/>
</dbReference>